<proteinExistence type="predicted"/>
<organism evidence="1">
    <name type="scientific">marine sediment metagenome</name>
    <dbReference type="NCBI Taxonomy" id="412755"/>
    <lineage>
        <taxon>unclassified sequences</taxon>
        <taxon>metagenomes</taxon>
        <taxon>ecological metagenomes</taxon>
    </lineage>
</organism>
<sequence length="97" mass="11298">MDLIKNEFFDIIFLIPDKRKFKKDSDRNKITSTILEPNGQNLAKFIHMKKVTNQDKWLLDTINSKSLHSLLSRCISRQSVIVLGILPILPFQYLPIT</sequence>
<dbReference type="AlphaFoldDB" id="A0A0F9MRU7"/>
<dbReference type="EMBL" id="LAZR01004456">
    <property type="protein sequence ID" value="KKN08439.1"/>
    <property type="molecule type" value="Genomic_DNA"/>
</dbReference>
<reference evidence="1" key="1">
    <citation type="journal article" date="2015" name="Nature">
        <title>Complex archaea that bridge the gap between prokaryotes and eukaryotes.</title>
        <authorList>
            <person name="Spang A."/>
            <person name="Saw J.H."/>
            <person name="Jorgensen S.L."/>
            <person name="Zaremba-Niedzwiedzka K."/>
            <person name="Martijn J."/>
            <person name="Lind A.E."/>
            <person name="van Eijk R."/>
            <person name="Schleper C."/>
            <person name="Guy L."/>
            <person name="Ettema T.J."/>
        </authorList>
    </citation>
    <scope>NUCLEOTIDE SEQUENCE</scope>
</reference>
<protein>
    <submittedName>
        <fullName evidence="1">Uncharacterized protein</fullName>
    </submittedName>
</protein>
<gene>
    <name evidence="1" type="ORF">LCGC14_1056630</name>
</gene>
<comment type="caution">
    <text evidence="1">The sequence shown here is derived from an EMBL/GenBank/DDBJ whole genome shotgun (WGS) entry which is preliminary data.</text>
</comment>
<accession>A0A0F9MRU7</accession>
<evidence type="ECO:0000313" key="1">
    <source>
        <dbReference type="EMBL" id="KKN08439.1"/>
    </source>
</evidence>
<name>A0A0F9MRU7_9ZZZZ</name>